<comment type="caution">
    <text evidence="1">The sequence shown here is derived from an EMBL/GenBank/DDBJ whole genome shotgun (WGS) entry which is preliminary data.</text>
</comment>
<dbReference type="EMBL" id="RWJN01000086">
    <property type="protein sequence ID" value="TCD67776.1"/>
    <property type="molecule type" value="Genomic_DNA"/>
</dbReference>
<evidence type="ECO:0000313" key="1">
    <source>
        <dbReference type="EMBL" id="TCD67776.1"/>
    </source>
</evidence>
<protein>
    <submittedName>
        <fullName evidence="1">Uncharacterized protein</fullName>
    </submittedName>
</protein>
<sequence length="419" mass="47567">MLEDLLGSVISNKLSYCSAVVDDTIRVFGFPILDTNPPFWLFNGYSLFTLWLIWRICCYRPLPPLLIYLVVLPLARYYLSVVNLYNRDLRVLQYATKVDRMALNCAEMSVCKLFNLSPPRIKFYGPICHAWRHSKTFWVSVPRFRRWFVRGQILVECLEEVLPPLILGQFEVDGFILKMTGTPDGRPRAQGPVHVELGKYMLYILQTFKEAPLTIIRHAKSFRGGPPFTYASVQTLDTVSASQLPEFLRYLVKTVPPGSSCTLSFTARGPRYPHDGSVIFGRSADEERLAYAAASAFQPFPATEYLKPPLDSESTFPVFTDLPLSLSLDRVVKLLEAGCRRGGGEVEVGAGKDVSEAYAVLLDTTARDMRARVFTPGQRQHREKLAWRDEIWLAMWRAALVRAQVLARWEVVVTRSDVS</sequence>
<organism evidence="1 2">
    <name type="scientific">Steccherinum ochraceum</name>
    <dbReference type="NCBI Taxonomy" id="92696"/>
    <lineage>
        <taxon>Eukaryota</taxon>
        <taxon>Fungi</taxon>
        <taxon>Dikarya</taxon>
        <taxon>Basidiomycota</taxon>
        <taxon>Agaricomycotina</taxon>
        <taxon>Agaricomycetes</taxon>
        <taxon>Polyporales</taxon>
        <taxon>Steccherinaceae</taxon>
        <taxon>Steccherinum</taxon>
    </lineage>
</organism>
<dbReference type="AlphaFoldDB" id="A0A4R0RJU6"/>
<gene>
    <name evidence="1" type="ORF">EIP91_011962</name>
</gene>
<accession>A0A4R0RJU6</accession>
<name>A0A4R0RJU6_9APHY</name>
<proteinExistence type="predicted"/>
<keyword evidence="2" id="KW-1185">Reference proteome</keyword>
<dbReference type="Proteomes" id="UP000292702">
    <property type="component" value="Unassembled WGS sequence"/>
</dbReference>
<reference evidence="1 2" key="1">
    <citation type="submission" date="2018-11" db="EMBL/GenBank/DDBJ databases">
        <title>Genome assembly of Steccherinum ochraceum LE-BIN_3174, the white-rot fungus of the Steccherinaceae family (The Residual Polyporoid clade, Polyporales, Basidiomycota).</title>
        <authorList>
            <person name="Fedorova T.V."/>
            <person name="Glazunova O.A."/>
            <person name="Landesman E.O."/>
            <person name="Moiseenko K.V."/>
            <person name="Psurtseva N.V."/>
            <person name="Savinova O.S."/>
            <person name="Shakhova N.V."/>
            <person name="Tyazhelova T.V."/>
            <person name="Vasina D.V."/>
        </authorList>
    </citation>
    <scope>NUCLEOTIDE SEQUENCE [LARGE SCALE GENOMIC DNA]</scope>
    <source>
        <strain evidence="1 2">LE-BIN_3174</strain>
    </source>
</reference>
<evidence type="ECO:0000313" key="2">
    <source>
        <dbReference type="Proteomes" id="UP000292702"/>
    </source>
</evidence>